<evidence type="ECO:0000313" key="2">
    <source>
        <dbReference type="EMBL" id="PWI32903.1"/>
    </source>
</evidence>
<keyword evidence="3" id="KW-1185">Reference proteome</keyword>
<dbReference type="EMBL" id="QFWT01000007">
    <property type="protein sequence ID" value="PWI32903.1"/>
    <property type="molecule type" value="Genomic_DNA"/>
</dbReference>
<dbReference type="Proteomes" id="UP000245362">
    <property type="component" value="Unassembled WGS sequence"/>
</dbReference>
<feature type="transmembrane region" description="Helical" evidence="1">
    <location>
        <begin position="29"/>
        <end position="58"/>
    </location>
</feature>
<comment type="caution">
    <text evidence="2">The sequence shown here is derived from an EMBL/GenBank/DDBJ whole genome shotgun (WGS) entry which is preliminary data.</text>
</comment>
<name>A0A2U3B7X4_9VIBR</name>
<reference evidence="2 3" key="1">
    <citation type="submission" date="2018-05" db="EMBL/GenBank/DDBJ databases">
        <title>Vibrio limimaris sp. nov., isolated from marine sediment.</title>
        <authorList>
            <person name="Li C.-M."/>
        </authorList>
    </citation>
    <scope>NUCLEOTIDE SEQUENCE [LARGE SCALE GENOMIC DNA]</scope>
    <source>
        <strain evidence="2 3">E4404</strain>
    </source>
</reference>
<keyword evidence="1" id="KW-0472">Membrane</keyword>
<gene>
    <name evidence="2" type="ORF">DI392_13895</name>
</gene>
<protein>
    <submittedName>
        <fullName evidence="2">Uncharacterized protein</fullName>
    </submittedName>
</protein>
<feature type="transmembrane region" description="Helical" evidence="1">
    <location>
        <begin position="79"/>
        <end position="98"/>
    </location>
</feature>
<evidence type="ECO:0000313" key="3">
    <source>
        <dbReference type="Proteomes" id="UP000245362"/>
    </source>
</evidence>
<sequence length="118" mass="13623">MLYLYGLDGDLLARLWGQLMEINNWVDMFLYTFMTVGVVFIAFPTGIRCIYVGCVALFKHRVIKFDNRSRLTIYSRTSIEMILAGVLCVAASIWFLFFDKGGHLFHYPAEVMRFFAGT</sequence>
<keyword evidence="1" id="KW-1133">Transmembrane helix</keyword>
<dbReference type="AlphaFoldDB" id="A0A2U3B7X4"/>
<keyword evidence="1" id="KW-0812">Transmembrane</keyword>
<accession>A0A2U3B7X4</accession>
<proteinExistence type="predicted"/>
<evidence type="ECO:0000256" key="1">
    <source>
        <dbReference type="SAM" id="Phobius"/>
    </source>
</evidence>
<organism evidence="2 3">
    <name type="scientific">Vibrio albus</name>
    <dbReference type="NCBI Taxonomy" id="2200953"/>
    <lineage>
        <taxon>Bacteria</taxon>
        <taxon>Pseudomonadati</taxon>
        <taxon>Pseudomonadota</taxon>
        <taxon>Gammaproteobacteria</taxon>
        <taxon>Vibrionales</taxon>
        <taxon>Vibrionaceae</taxon>
        <taxon>Vibrio</taxon>
    </lineage>
</organism>